<organism evidence="2 3">
    <name type="scientific">Halopenitus persicus</name>
    <dbReference type="NCBI Taxonomy" id="1048396"/>
    <lineage>
        <taxon>Archaea</taxon>
        <taxon>Methanobacteriati</taxon>
        <taxon>Methanobacteriota</taxon>
        <taxon>Stenosarchaea group</taxon>
        <taxon>Halobacteria</taxon>
        <taxon>Halobacteriales</taxon>
        <taxon>Haloferacaceae</taxon>
        <taxon>Halopenitus</taxon>
    </lineage>
</organism>
<dbReference type="GO" id="GO:0045338">
    <property type="term" value="P:farnesyl diphosphate metabolic process"/>
    <property type="evidence" value="ECO:0007669"/>
    <property type="project" value="InterPro"/>
</dbReference>
<dbReference type="InterPro" id="IPR044844">
    <property type="entry name" value="Trans_IPPS_euk-type"/>
</dbReference>
<evidence type="ECO:0000313" key="2">
    <source>
        <dbReference type="EMBL" id="SDY11904.1"/>
    </source>
</evidence>
<dbReference type="OrthoDB" id="192754at2157"/>
<evidence type="ECO:0000256" key="1">
    <source>
        <dbReference type="SAM" id="MobiDB-lite"/>
    </source>
</evidence>
<keyword evidence="3" id="KW-1185">Reference proteome</keyword>
<dbReference type="Proteomes" id="UP000199079">
    <property type="component" value="Unassembled WGS sequence"/>
</dbReference>
<dbReference type="PANTHER" id="PTHR11626">
    <property type="entry name" value="FARNESYL-DIPHOSPHATE FARNESYLTRANSFERASE"/>
    <property type="match status" value="1"/>
</dbReference>
<dbReference type="AlphaFoldDB" id="A0A1H3HAU5"/>
<name>A0A1H3HAU5_9EURY</name>
<evidence type="ECO:0000313" key="3">
    <source>
        <dbReference type="Proteomes" id="UP000199079"/>
    </source>
</evidence>
<gene>
    <name evidence="2" type="ORF">SAMN05216564_103171</name>
</gene>
<dbReference type="RefSeq" id="WP_092731430.1">
    <property type="nucleotide sequence ID" value="NZ_FNPC01000003.1"/>
</dbReference>
<dbReference type="SUPFAM" id="SSF48576">
    <property type="entry name" value="Terpenoid synthases"/>
    <property type="match status" value="1"/>
</dbReference>
<dbReference type="GO" id="GO:0051996">
    <property type="term" value="F:squalene synthase [NAD(P)H] activity"/>
    <property type="evidence" value="ECO:0007669"/>
    <property type="project" value="InterPro"/>
</dbReference>
<dbReference type="PANTHER" id="PTHR11626:SF2">
    <property type="entry name" value="SQUALENE SYNTHASE"/>
    <property type="match status" value="1"/>
</dbReference>
<accession>A0A1H3HAU5</accession>
<dbReference type="SFLD" id="SFLDG01018">
    <property type="entry name" value="Squalene/Phytoene_Synthase_Lik"/>
    <property type="match status" value="1"/>
</dbReference>
<dbReference type="SFLD" id="SFLDS00005">
    <property type="entry name" value="Isoprenoid_Synthase_Type_I"/>
    <property type="match status" value="1"/>
</dbReference>
<dbReference type="EMBL" id="FNPC01000003">
    <property type="protein sequence ID" value="SDY11904.1"/>
    <property type="molecule type" value="Genomic_DNA"/>
</dbReference>
<dbReference type="Pfam" id="PF00494">
    <property type="entry name" value="SQS_PSY"/>
    <property type="match status" value="1"/>
</dbReference>
<feature type="region of interest" description="Disordered" evidence="1">
    <location>
        <begin position="1"/>
        <end position="22"/>
    </location>
</feature>
<protein>
    <submittedName>
        <fullName evidence="2">Farnesyl-diphosphate farnesyltransferase</fullName>
    </submittedName>
</protein>
<keyword evidence="2" id="KW-0808">Transferase</keyword>
<proteinExistence type="predicted"/>
<reference evidence="3" key="1">
    <citation type="submission" date="2016-10" db="EMBL/GenBank/DDBJ databases">
        <authorList>
            <person name="Varghese N."/>
            <person name="Submissions S."/>
        </authorList>
    </citation>
    <scope>NUCLEOTIDE SEQUENCE [LARGE SCALE GENOMIC DNA]</scope>
    <source>
        <strain evidence="3">DC30,IBRC 10041,KCTC 4046</strain>
    </source>
</reference>
<dbReference type="InterPro" id="IPR008949">
    <property type="entry name" value="Isoprenoid_synthase_dom_sf"/>
</dbReference>
<dbReference type="InterPro" id="IPR002060">
    <property type="entry name" value="Squ/phyt_synthse"/>
</dbReference>
<sequence length="370" mass="40675">MSGRNISAGEADSRSAAGGDPEAARADLDWCHEAVQGVSRTFALTVDVLEEPMASHICLGYLLCRVADTVEDAGHIPPAAQTDVLETYDAVLDPEDDTDVDEFRAAVDEWVPPEGERNADWEVVARSPTVVATFEEFPEDVRAAIVPPVREMVDGMAMFLDRHAEAGGLRIDDRDELEQYCYYAAGTVGTLITNLLTRADVDDERVQRLYDTAEEFGLLLQLVNVSKDVYDDYTAENNVYIPAEWLAAEGVDQESIVDPENHESSARVVDRTAEYAHSFLDDAQAYLETMPLKHGNTMAAWSVPYLLAVGTLRELRSRPEDALTETGVKVSRKEVFAVMSAASDAGRDSLADLRETIANKPFHRATGTNE</sequence>
<dbReference type="Gene3D" id="1.10.600.10">
    <property type="entry name" value="Farnesyl Diphosphate Synthase"/>
    <property type="match status" value="1"/>
</dbReference>